<protein>
    <submittedName>
        <fullName evidence="1">Uncharacterized protein</fullName>
    </submittedName>
</protein>
<dbReference type="AlphaFoldDB" id="A0A2G6E4M5"/>
<sequence>MTSDRAICLQNRPNTRAGTKTAAPEAAAGDADSIDLMKNYIRDAFGYLGCEVRDTKNGLAVTLSADMSAHFGRKSLKLVFRPEDMEADTELAAYGSYLHGRLYELLKPFGQRVAFKLPRRIAGYGTEQLVRPWRCALVKHSSRSLHGTEAFLTFRVAYYSKEKQEELMTVGCDVQGRCLGNVDFPYSPSLREDIDLIRFPLSKKQAKALYKQCLDYVESHAAQRASDLQQELAAHYHQDVMRLEGYYRQSIGEIPDSAADRDDQTHQLQQEYEQKVAEELQHCHVQVSIEAISFCAVKVPVRRSRYVLAAFSKRTQIIVESFYNLFSGAFSFPLCAVCAKEMRDVGICDRCAEAVCRDCLCECHRCGKLLCTDCGIKRCAECGQWTCRDCAADCHLCGRHFCAEHLLGCLECRRHVCSRCRQRCPECHDVVGHLHMLECELSHEKVCLNCLVTCHCCDKHLRRSRSQSCSFCGQQMCDECSFRCDLCDKLFCVYHVTECEISGSMTCPQHSAVCFHCSRRISSALTHPCDLCRKQLCDACSVICHGCGLSFCEDHAAEIRYCPGCGQGYCALCWSGRGVCPACRTADSQRDVKNNIDSNSVTG</sequence>
<gene>
    <name evidence="1" type="ORF">CSB45_08810</name>
</gene>
<comment type="caution">
    <text evidence="1">The sequence shown here is derived from an EMBL/GenBank/DDBJ whole genome shotgun (WGS) entry which is preliminary data.</text>
</comment>
<organism evidence="1 2">
    <name type="scientific">candidate division KSB3 bacterium</name>
    <dbReference type="NCBI Taxonomy" id="2044937"/>
    <lineage>
        <taxon>Bacteria</taxon>
        <taxon>candidate division KSB3</taxon>
    </lineage>
</organism>
<proteinExistence type="predicted"/>
<accession>A0A2G6E4M5</accession>
<dbReference type="EMBL" id="PDPS01000029">
    <property type="protein sequence ID" value="PID57015.1"/>
    <property type="molecule type" value="Genomic_DNA"/>
</dbReference>
<evidence type="ECO:0000313" key="2">
    <source>
        <dbReference type="Proteomes" id="UP000229740"/>
    </source>
</evidence>
<reference evidence="1 2" key="1">
    <citation type="submission" date="2017-10" db="EMBL/GenBank/DDBJ databases">
        <title>Novel microbial diversity and functional potential in the marine mammal oral microbiome.</title>
        <authorList>
            <person name="Dudek N.K."/>
            <person name="Sun C.L."/>
            <person name="Burstein D."/>
            <person name="Kantor R.S."/>
            <person name="Aliaga Goltsman D.S."/>
            <person name="Bik E.M."/>
            <person name="Thomas B.C."/>
            <person name="Banfield J.F."/>
            <person name="Relman D.A."/>
        </authorList>
    </citation>
    <scope>NUCLEOTIDE SEQUENCE [LARGE SCALE GENOMIC DNA]</scope>
    <source>
        <strain evidence="1">DOLZORAL124_49_17</strain>
    </source>
</reference>
<name>A0A2G6E4M5_9BACT</name>
<dbReference type="Proteomes" id="UP000229740">
    <property type="component" value="Unassembled WGS sequence"/>
</dbReference>
<evidence type="ECO:0000313" key="1">
    <source>
        <dbReference type="EMBL" id="PID57015.1"/>
    </source>
</evidence>